<dbReference type="Pfam" id="PF05670">
    <property type="entry name" value="NFACT-R_1"/>
    <property type="match status" value="1"/>
</dbReference>
<feature type="coiled-coil region" evidence="1">
    <location>
        <begin position="352"/>
        <end position="393"/>
    </location>
</feature>
<dbReference type="PANTHER" id="PTHR15239:SF6">
    <property type="entry name" value="RIBOSOME QUALITY CONTROL COMPLEX SUBUNIT NEMF"/>
    <property type="match status" value="1"/>
</dbReference>
<name>A1ZZ84_MICM2</name>
<dbReference type="GO" id="GO:0000049">
    <property type="term" value="F:tRNA binding"/>
    <property type="evidence" value="ECO:0007669"/>
    <property type="project" value="TreeGrafter"/>
</dbReference>
<evidence type="ECO:0000313" key="4">
    <source>
        <dbReference type="Proteomes" id="UP000004095"/>
    </source>
</evidence>
<accession>A1ZZ84</accession>
<dbReference type="InterPro" id="IPR051608">
    <property type="entry name" value="RQC_Subunit_NEMF"/>
</dbReference>
<feature type="domain" description="NFACT RNA-binding" evidence="2">
    <location>
        <begin position="428"/>
        <end position="524"/>
    </location>
</feature>
<dbReference type="RefSeq" id="WP_002705079.1">
    <property type="nucleotide sequence ID" value="NZ_AAWS01000074.1"/>
</dbReference>
<dbReference type="AlphaFoldDB" id="A1ZZ84"/>
<dbReference type="GO" id="GO:0072344">
    <property type="term" value="P:rescue of stalled ribosome"/>
    <property type="evidence" value="ECO:0007669"/>
    <property type="project" value="TreeGrafter"/>
</dbReference>
<keyword evidence="4" id="KW-1185">Reference proteome</keyword>
<dbReference type="Proteomes" id="UP000004095">
    <property type="component" value="Unassembled WGS sequence"/>
</dbReference>
<gene>
    <name evidence="3" type="ORF">M23134_03039</name>
</gene>
<dbReference type="InterPro" id="IPR008532">
    <property type="entry name" value="NFACT_RNA-bd"/>
</dbReference>
<proteinExistence type="predicted"/>
<evidence type="ECO:0000313" key="3">
    <source>
        <dbReference type="EMBL" id="EAY24285.1"/>
    </source>
</evidence>
<keyword evidence="1" id="KW-0175">Coiled coil</keyword>
<sequence length="538" mass="62935">MHNNYHFLKHLSKEIAQKLQTSWSMGYPSDVTTTNVEGMKLAEAFSQNKDELVLGFYSGHEEFYIKSVLRPDFACLSFTQEFFRAKRNSVDLFKVLQGKRVQHVVQHINERAFSILFEQGYALLFKMHGGRSNVIMFEQGDFVISFHKKMGKDQVLKLMEMDRVIGQTFADFEREEGNVRALYPTLGKDVGKWLEAQGVFNMANLLEQWDIIQKNLQDIEKAGFYIYFDKGLPKLLTFLRDPDYKEHYDGAIEAINNFYYQYVKISSLEKQREKASRVLNKRIKQTQNYLDKTYGKLADLDDSNKNEEIANIIMANLHVIPKRAKTVELFDFYHDTQRTIKLKEDLSPQKNAEVYYRKAKNARIEIQKLEENIARKEREKKEYEKHLAIVMEIDNFKELRKYLKNNRLSTSTNQAAQVDKFPFKRFDYQGFEIWIGKNSKNNDLLTQKYAYKEDLWLHAKDVSGSHVVIKYQAGKSFPTDVIEKAASLAAYYSKRSSDTLCPVIVTPKKFVRKTKDLVDGQVIVDKEEVIMVVPEKFE</sequence>
<protein>
    <recommendedName>
        <fullName evidence="2">NFACT RNA-binding domain-containing protein</fullName>
    </recommendedName>
</protein>
<dbReference type="Gene3D" id="2.30.310.10">
    <property type="entry name" value="ibrinogen binding protein from staphylococcus aureus domain"/>
    <property type="match status" value="1"/>
</dbReference>
<dbReference type="GO" id="GO:1990112">
    <property type="term" value="C:RQC complex"/>
    <property type="evidence" value="ECO:0007669"/>
    <property type="project" value="TreeGrafter"/>
</dbReference>
<dbReference type="PANTHER" id="PTHR15239">
    <property type="entry name" value="NUCLEAR EXPORT MEDIATOR FACTOR NEMF"/>
    <property type="match status" value="1"/>
</dbReference>
<comment type="caution">
    <text evidence="3">The sequence shown here is derived from an EMBL/GenBank/DDBJ whole genome shotgun (WGS) entry which is preliminary data.</text>
</comment>
<dbReference type="eggNOG" id="COG1293">
    <property type="taxonomic scope" value="Bacteria"/>
</dbReference>
<evidence type="ECO:0000256" key="1">
    <source>
        <dbReference type="SAM" id="Coils"/>
    </source>
</evidence>
<dbReference type="Pfam" id="PF05833">
    <property type="entry name" value="NFACT_N"/>
    <property type="match status" value="1"/>
</dbReference>
<reference evidence="3 4" key="1">
    <citation type="submission" date="2007-01" db="EMBL/GenBank/DDBJ databases">
        <authorList>
            <person name="Haygood M."/>
            <person name="Podell S."/>
            <person name="Anderson C."/>
            <person name="Hopkinson B."/>
            <person name="Roe K."/>
            <person name="Barbeau K."/>
            <person name="Gaasterland T."/>
            <person name="Ferriera S."/>
            <person name="Johnson J."/>
            <person name="Kravitz S."/>
            <person name="Beeson K."/>
            <person name="Sutton G."/>
            <person name="Rogers Y.-H."/>
            <person name="Friedman R."/>
            <person name="Frazier M."/>
            <person name="Venter J.C."/>
        </authorList>
    </citation>
    <scope>NUCLEOTIDE SEQUENCE [LARGE SCALE GENOMIC DNA]</scope>
    <source>
        <strain evidence="3 4">ATCC 23134</strain>
    </source>
</reference>
<evidence type="ECO:0000259" key="2">
    <source>
        <dbReference type="Pfam" id="PF05670"/>
    </source>
</evidence>
<dbReference type="GO" id="GO:0043023">
    <property type="term" value="F:ribosomal large subunit binding"/>
    <property type="evidence" value="ECO:0007669"/>
    <property type="project" value="TreeGrafter"/>
</dbReference>
<dbReference type="EMBL" id="AAWS01000074">
    <property type="protein sequence ID" value="EAY24285.1"/>
    <property type="molecule type" value="Genomic_DNA"/>
</dbReference>
<organism evidence="3 4">
    <name type="scientific">Microscilla marina ATCC 23134</name>
    <dbReference type="NCBI Taxonomy" id="313606"/>
    <lineage>
        <taxon>Bacteria</taxon>
        <taxon>Pseudomonadati</taxon>
        <taxon>Bacteroidota</taxon>
        <taxon>Cytophagia</taxon>
        <taxon>Cytophagales</taxon>
        <taxon>Microscillaceae</taxon>
        <taxon>Microscilla</taxon>
    </lineage>
</organism>
<dbReference type="OrthoDB" id="9766163at2"/>